<dbReference type="Gene3D" id="2.115.10.20">
    <property type="entry name" value="Glycosyl hydrolase domain, family 43"/>
    <property type="match status" value="1"/>
</dbReference>
<keyword evidence="6" id="KW-1185">Reference proteome</keyword>
<dbReference type="InterPro" id="IPR023296">
    <property type="entry name" value="Glyco_hydro_beta-prop_sf"/>
</dbReference>
<evidence type="ECO:0000256" key="3">
    <source>
        <dbReference type="ARBA" id="ARBA00022801"/>
    </source>
</evidence>
<dbReference type="Proteomes" id="UP001163336">
    <property type="component" value="Chromosome"/>
</dbReference>
<dbReference type="Pfam" id="PF04616">
    <property type="entry name" value="Glyco_hydro_43"/>
    <property type="match status" value="1"/>
</dbReference>
<accession>A0ABM8C5Q7</accession>
<evidence type="ECO:0000256" key="4">
    <source>
        <dbReference type="ARBA" id="ARBA00023295"/>
    </source>
</evidence>
<dbReference type="SUPFAM" id="SSF75005">
    <property type="entry name" value="Arabinanase/levansucrase/invertase"/>
    <property type="match status" value="1"/>
</dbReference>
<sequence>MDGPLAIRQPAVLLTRPEHAWEKIGHEVNEASSFLVKNGRVWMTYSASATDANYALGLLSAPADADLLDARAWTKSPVPVMRSSAANGQYGPGHNSFTTTPDGKTDILVYHARNYRDIVGEPLRDPNRHTRAQVIRWKADGSPDFGEPVAD</sequence>
<organism evidence="5 6">
    <name type="scientific">Massilia varians</name>
    <dbReference type="NCBI Taxonomy" id="457921"/>
    <lineage>
        <taxon>Bacteria</taxon>
        <taxon>Pseudomonadati</taxon>
        <taxon>Pseudomonadota</taxon>
        <taxon>Betaproteobacteria</taxon>
        <taxon>Burkholderiales</taxon>
        <taxon>Oxalobacteraceae</taxon>
        <taxon>Telluria group</taxon>
        <taxon>Massilia</taxon>
    </lineage>
</organism>
<evidence type="ECO:0000256" key="1">
    <source>
        <dbReference type="ARBA" id="ARBA00009865"/>
    </source>
</evidence>
<protein>
    <recommendedName>
        <fullName evidence="7">Alpha-N-arabinofuranosidase 2</fullName>
    </recommendedName>
</protein>
<dbReference type="PANTHER" id="PTHR43817">
    <property type="entry name" value="GLYCOSYL HYDROLASE"/>
    <property type="match status" value="1"/>
</dbReference>
<dbReference type="InterPro" id="IPR006710">
    <property type="entry name" value="Glyco_hydro_43"/>
</dbReference>
<dbReference type="EMBL" id="AP026966">
    <property type="protein sequence ID" value="BDT58554.1"/>
    <property type="molecule type" value="Genomic_DNA"/>
</dbReference>
<dbReference type="PANTHER" id="PTHR43817:SF1">
    <property type="entry name" value="HYDROLASE, FAMILY 43, PUTATIVE (AFU_ORTHOLOGUE AFUA_3G01660)-RELATED"/>
    <property type="match status" value="1"/>
</dbReference>
<name>A0ABM8C5Q7_9BURK</name>
<evidence type="ECO:0000256" key="2">
    <source>
        <dbReference type="ARBA" id="ARBA00022729"/>
    </source>
</evidence>
<evidence type="ECO:0008006" key="7">
    <source>
        <dbReference type="Google" id="ProtNLM"/>
    </source>
</evidence>
<reference evidence="5" key="1">
    <citation type="submission" date="2022-11" db="EMBL/GenBank/DDBJ databases">
        <title>Isolation and characterization of PLA-degrading bacterium Massilia sp. from Antarctic soil.</title>
        <authorList>
            <person name="Sato K."/>
            <person name="Gomez-Fuentes C."/>
            <person name="Ahmad S.A."/>
            <person name="Zulkharnain A."/>
        </authorList>
    </citation>
    <scope>NUCLEOTIDE SEQUENCE</scope>
    <source>
        <strain evidence="5">N-3</strain>
    </source>
</reference>
<comment type="similarity">
    <text evidence="1">Belongs to the glycosyl hydrolase 43 family.</text>
</comment>
<keyword evidence="4" id="KW-0326">Glycosidase</keyword>
<proteinExistence type="inferred from homology"/>
<keyword evidence="3" id="KW-0378">Hydrolase</keyword>
<evidence type="ECO:0000313" key="6">
    <source>
        <dbReference type="Proteomes" id="UP001163336"/>
    </source>
</evidence>
<evidence type="ECO:0000313" key="5">
    <source>
        <dbReference type="EMBL" id="BDT58554.1"/>
    </source>
</evidence>
<gene>
    <name evidence="5" type="ORF">MasN3_20480</name>
</gene>
<keyword evidence="2" id="KW-0732">Signal</keyword>